<dbReference type="Proteomes" id="UP000796761">
    <property type="component" value="Unassembled WGS sequence"/>
</dbReference>
<evidence type="ECO:0000256" key="1">
    <source>
        <dbReference type="SAM" id="MobiDB-lite"/>
    </source>
</evidence>
<comment type="caution">
    <text evidence="2">The sequence shown here is derived from an EMBL/GenBank/DDBJ whole genome shotgun (WGS) entry which is preliminary data.</text>
</comment>
<feature type="compositionally biased region" description="Acidic residues" evidence="1">
    <location>
        <begin position="493"/>
        <end position="503"/>
    </location>
</feature>
<sequence>MCTMGGKLYWEGRNLKHEEKVFFNNEPIILDLMKNDDSNVCLQFDQTFCFSRNEEGMDPESKVRQINLELKRQEVETRKRRIKQERLKSLSEYYEQLAKQYSDWGLPAPNQNLFIDLIQEIATELGLSNCWICGGLKSAERWPWKGEGLTPEQLLKWEGSKISKTMQRPEGWILDKRIIGTICISREGKEFTDLVGYTPCINTLAVNSNDKSRIWQPEPPAGYWGRSWGNNCEWIEIIGLCWHKSTGANPFQDLEGLKEYWNEPTKINTGWKAPDGIYWICRKKAYSELPRKWKGSCTLGMIRPFFFTLPRSESNLLGALLFETLDRHKRELKRELPMAGGSQKWEEEEWPAKRIIEYYGPATWANDGSWEYRTPIYLLNRLIRLQAVVEIVSNHTSDALELLAKQHSQMRAFVYQNRLALDYLLAEEGGGMQIAFLPMDPENASGKPTSLSQISKLMKLEEGGESGRAAKTLKRFEGKINGESETLQGYDEMSQEDYDPNWY</sequence>
<accession>A0A8K1LE05</accession>
<gene>
    <name evidence="2" type="ORF">HGM15179_016783</name>
</gene>
<protein>
    <submittedName>
        <fullName evidence="2">Uncharacterized protein</fullName>
    </submittedName>
</protein>
<dbReference type="InterPro" id="IPR018154">
    <property type="entry name" value="TLV/ENV_coat_polyprotein"/>
</dbReference>
<reference evidence="2" key="1">
    <citation type="submission" date="2019-04" db="EMBL/GenBank/DDBJ databases">
        <title>Genome assembly of Zosterops borbonicus 15179.</title>
        <authorList>
            <person name="Leroy T."/>
            <person name="Anselmetti Y."/>
            <person name="Tilak M.-K."/>
            <person name="Nabholz B."/>
        </authorList>
    </citation>
    <scope>NUCLEOTIDE SEQUENCE</scope>
    <source>
        <strain evidence="2">HGM_15179</strain>
        <tissue evidence="2">Muscle</tissue>
    </source>
</reference>
<keyword evidence="3" id="KW-1185">Reference proteome</keyword>
<dbReference type="Gene3D" id="1.10.287.210">
    <property type="match status" value="1"/>
</dbReference>
<dbReference type="EMBL" id="SWJQ01000883">
    <property type="protein sequence ID" value="TRZ10323.1"/>
    <property type="molecule type" value="Genomic_DNA"/>
</dbReference>
<dbReference type="SUPFAM" id="SSF58069">
    <property type="entry name" value="Virus ectodomain"/>
    <property type="match status" value="1"/>
</dbReference>
<dbReference type="AlphaFoldDB" id="A0A8K1LE05"/>
<name>A0A8K1LE05_9PASS</name>
<dbReference type="PANTHER" id="PTHR10424:SF68">
    <property type="entry name" value="ENDOGENOUS RETROVIRUS GROUP 3 MEMBER 1 ENV POLYPROTEIN"/>
    <property type="match status" value="1"/>
</dbReference>
<dbReference type="OrthoDB" id="9950230at2759"/>
<feature type="region of interest" description="Disordered" evidence="1">
    <location>
        <begin position="484"/>
        <end position="503"/>
    </location>
</feature>
<proteinExistence type="predicted"/>
<evidence type="ECO:0000313" key="3">
    <source>
        <dbReference type="Proteomes" id="UP000796761"/>
    </source>
</evidence>
<organism evidence="2 3">
    <name type="scientific">Zosterops borbonicus</name>
    <dbReference type="NCBI Taxonomy" id="364589"/>
    <lineage>
        <taxon>Eukaryota</taxon>
        <taxon>Metazoa</taxon>
        <taxon>Chordata</taxon>
        <taxon>Craniata</taxon>
        <taxon>Vertebrata</taxon>
        <taxon>Euteleostomi</taxon>
        <taxon>Archelosauria</taxon>
        <taxon>Archosauria</taxon>
        <taxon>Dinosauria</taxon>
        <taxon>Saurischia</taxon>
        <taxon>Theropoda</taxon>
        <taxon>Coelurosauria</taxon>
        <taxon>Aves</taxon>
        <taxon>Neognathae</taxon>
        <taxon>Neoaves</taxon>
        <taxon>Telluraves</taxon>
        <taxon>Australaves</taxon>
        <taxon>Passeriformes</taxon>
        <taxon>Sylvioidea</taxon>
        <taxon>Zosteropidae</taxon>
        <taxon>Zosterops</taxon>
    </lineage>
</organism>
<evidence type="ECO:0000313" key="2">
    <source>
        <dbReference type="EMBL" id="TRZ10323.1"/>
    </source>
</evidence>
<dbReference type="PANTHER" id="PTHR10424">
    <property type="entry name" value="VIRAL ENVELOPE PROTEIN"/>
    <property type="match status" value="1"/>
</dbReference>